<dbReference type="Pfam" id="PF00480">
    <property type="entry name" value="ROK"/>
    <property type="match status" value="1"/>
</dbReference>
<reference evidence="3" key="1">
    <citation type="journal article" date="2012" name="J. Bacteriol.">
        <title>Genome Sequence of Micromonospora lupini Lupac 08, Isolated from Root Nodules of Lupinus angustifolius.</title>
        <authorList>
            <person name="Alonso-Vega P."/>
            <person name="Normand P."/>
            <person name="Bacigalupe R."/>
            <person name="Pujic P."/>
            <person name="Lajus A."/>
            <person name="Vallenet D."/>
            <person name="Carro L."/>
            <person name="Coll P."/>
            <person name="Trujillo M.E."/>
        </authorList>
    </citation>
    <scope>NUCLEOTIDE SEQUENCE [LARGE SCALE GENOMIC DNA]</scope>
    <source>
        <strain evidence="3">Lupac 08</strain>
    </source>
</reference>
<dbReference type="SUPFAM" id="SSF53067">
    <property type="entry name" value="Actin-like ATPase domain"/>
    <property type="match status" value="1"/>
</dbReference>
<dbReference type="Gene3D" id="3.30.420.40">
    <property type="match status" value="2"/>
</dbReference>
<dbReference type="PANTHER" id="PTHR18964:SF149">
    <property type="entry name" value="BIFUNCTIONAL UDP-N-ACETYLGLUCOSAMINE 2-EPIMERASE_N-ACETYLMANNOSAMINE KINASE"/>
    <property type="match status" value="1"/>
</dbReference>
<organism evidence="2 3">
    <name type="scientific">Micromonospora lupini str. Lupac 08</name>
    <dbReference type="NCBI Taxonomy" id="1150864"/>
    <lineage>
        <taxon>Bacteria</taxon>
        <taxon>Bacillati</taxon>
        <taxon>Actinomycetota</taxon>
        <taxon>Actinomycetes</taxon>
        <taxon>Micromonosporales</taxon>
        <taxon>Micromonosporaceae</taxon>
        <taxon>Micromonospora</taxon>
    </lineage>
</organism>
<dbReference type="STRING" id="1150864.MILUP08_46618"/>
<evidence type="ECO:0000256" key="1">
    <source>
        <dbReference type="ARBA" id="ARBA00006479"/>
    </source>
</evidence>
<dbReference type="AlphaFoldDB" id="I0LD21"/>
<dbReference type="Proteomes" id="UP000003448">
    <property type="component" value="Unassembled WGS sequence"/>
</dbReference>
<dbReference type="InterPro" id="IPR000600">
    <property type="entry name" value="ROK"/>
</dbReference>
<keyword evidence="2" id="KW-0808">Transferase</keyword>
<gene>
    <name evidence="2" type="ORF">MILUP08_46618</name>
</gene>
<comment type="similarity">
    <text evidence="1">Belongs to the ROK (NagC/XylR) family.</text>
</comment>
<keyword evidence="2" id="KW-0418">Kinase</keyword>
<evidence type="ECO:0000313" key="2">
    <source>
        <dbReference type="EMBL" id="CCH21718.1"/>
    </source>
</evidence>
<sequence>MSDRVVVALDVGGTGMKCALVRPDGVAVRTERHPTDAARGPAAVVDTILDVAQGLIAKARADGLTPVAIGIAVPGVVDEARGVAVWSANVGFRDVPLRDLAVTRLGLPTALGHDVRVGGLAEARLGAGRGADHVLFVAIGTGIAAAHVVDGVAGVGAHGAAGEIGHIMVRPDGPRCGCGRPGCLEAVASAAAIGRRYGELAGDGRGDAASSAQGPEQSPGAAVTAAVVAERAAAGEPLAVQVWQEAVDALADGLATGQALFDVSTIVLGGGLAQAGDGLLGPLRAALHERMTFHREPRLVAAALGDEAGCLGAALLALDAAGVRATDAARVPDHQEER</sequence>
<proteinExistence type="inferred from homology"/>
<keyword evidence="3" id="KW-1185">Reference proteome</keyword>
<dbReference type="EMBL" id="CAIE01000044">
    <property type="protein sequence ID" value="CCH21718.1"/>
    <property type="molecule type" value="Genomic_DNA"/>
</dbReference>
<dbReference type="RefSeq" id="WP_007465900.1">
    <property type="nucleotide sequence ID" value="NZ_HF570108.1"/>
</dbReference>
<dbReference type="OrthoDB" id="9815677at2"/>
<evidence type="ECO:0000313" key="3">
    <source>
        <dbReference type="Proteomes" id="UP000003448"/>
    </source>
</evidence>
<protein>
    <submittedName>
        <fullName evidence="2">Sugar kinase, ROK-family</fullName>
    </submittedName>
</protein>
<name>I0LD21_9ACTN</name>
<accession>I0LD21</accession>
<comment type="caution">
    <text evidence="2">The sequence shown here is derived from an EMBL/GenBank/DDBJ whole genome shotgun (WGS) entry which is preliminary data.</text>
</comment>
<dbReference type="InterPro" id="IPR043129">
    <property type="entry name" value="ATPase_NBD"/>
</dbReference>
<dbReference type="GO" id="GO:0016301">
    <property type="term" value="F:kinase activity"/>
    <property type="evidence" value="ECO:0007669"/>
    <property type="project" value="UniProtKB-KW"/>
</dbReference>
<dbReference type="eggNOG" id="COG1940">
    <property type="taxonomic scope" value="Bacteria"/>
</dbReference>
<dbReference type="PANTHER" id="PTHR18964">
    <property type="entry name" value="ROK (REPRESSOR, ORF, KINASE) FAMILY"/>
    <property type="match status" value="1"/>
</dbReference>